<dbReference type="AlphaFoldDB" id="A0A3N4K7M2"/>
<protein>
    <submittedName>
        <fullName evidence="3">Uncharacterized protein</fullName>
    </submittedName>
</protein>
<accession>A0A3N4K7M2</accession>
<evidence type="ECO:0000313" key="4">
    <source>
        <dbReference type="Proteomes" id="UP000277580"/>
    </source>
</evidence>
<evidence type="ECO:0000313" key="3">
    <source>
        <dbReference type="EMBL" id="RPB06547.1"/>
    </source>
</evidence>
<keyword evidence="2" id="KW-0812">Transmembrane</keyword>
<name>A0A3N4K7M2_9PEZI</name>
<reference evidence="3 4" key="1">
    <citation type="journal article" date="2018" name="Nat. Ecol. Evol.">
        <title>Pezizomycetes genomes reveal the molecular basis of ectomycorrhizal truffle lifestyle.</title>
        <authorList>
            <person name="Murat C."/>
            <person name="Payen T."/>
            <person name="Noel B."/>
            <person name="Kuo A."/>
            <person name="Morin E."/>
            <person name="Chen J."/>
            <person name="Kohler A."/>
            <person name="Krizsan K."/>
            <person name="Balestrini R."/>
            <person name="Da Silva C."/>
            <person name="Montanini B."/>
            <person name="Hainaut M."/>
            <person name="Levati E."/>
            <person name="Barry K.W."/>
            <person name="Belfiori B."/>
            <person name="Cichocki N."/>
            <person name="Clum A."/>
            <person name="Dockter R.B."/>
            <person name="Fauchery L."/>
            <person name="Guy J."/>
            <person name="Iotti M."/>
            <person name="Le Tacon F."/>
            <person name="Lindquist E.A."/>
            <person name="Lipzen A."/>
            <person name="Malagnac F."/>
            <person name="Mello A."/>
            <person name="Molinier V."/>
            <person name="Miyauchi S."/>
            <person name="Poulain J."/>
            <person name="Riccioni C."/>
            <person name="Rubini A."/>
            <person name="Sitrit Y."/>
            <person name="Splivallo R."/>
            <person name="Traeger S."/>
            <person name="Wang M."/>
            <person name="Zifcakova L."/>
            <person name="Wipf D."/>
            <person name="Zambonelli A."/>
            <person name="Paolocci F."/>
            <person name="Nowrousian M."/>
            <person name="Ottonello S."/>
            <person name="Baldrian P."/>
            <person name="Spatafora J.W."/>
            <person name="Henrissat B."/>
            <person name="Nagy L.G."/>
            <person name="Aury J.M."/>
            <person name="Wincker P."/>
            <person name="Grigoriev I.V."/>
            <person name="Bonfante P."/>
            <person name="Martin F.M."/>
        </authorList>
    </citation>
    <scope>NUCLEOTIDE SEQUENCE [LARGE SCALE GENOMIC DNA]</scope>
    <source>
        <strain evidence="3 4">CCBAS932</strain>
    </source>
</reference>
<organism evidence="3 4">
    <name type="scientific">Morchella conica CCBAS932</name>
    <dbReference type="NCBI Taxonomy" id="1392247"/>
    <lineage>
        <taxon>Eukaryota</taxon>
        <taxon>Fungi</taxon>
        <taxon>Dikarya</taxon>
        <taxon>Ascomycota</taxon>
        <taxon>Pezizomycotina</taxon>
        <taxon>Pezizomycetes</taxon>
        <taxon>Pezizales</taxon>
        <taxon>Morchellaceae</taxon>
        <taxon>Morchella</taxon>
    </lineage>
</organism>
<keyword evidence="4" id="KW-1185">Reference proteome</keyword>
<sequence length="124" mass="13849">MGSQVSRVEDLTPHLTTFNLLISLPLLGTLYLVTEAIYNLFLNPNKQYLGPLLAALTKVTPSPLHIHLAQNPPISPALHRHPLAHRPLPHAHTRPTPALRPRSPHRPRRALLRSRKIYAQITGA</sequence>
<dbReference type="Proteomes" id="UP000277580">
    <property type="component" value="Unassembled WGS sequence"/>
</dbReference>
<feature type="region of interest" description="Disordered" evidence="1">
    <location>
        <begin position="87"/>
        <end position="109"/>
    </location>
</feature>
<evidence type="ECO:0000256" key="2">
    <source>
        <dbReference type="SAM" id="Phobius"/>
    </source>
</evidence>
<proteinExistence type="predicted"/>
<evidence type="ECO:0000256" key="1">
    <source>
        <dbReference type="SAM" id="MobiDB-lite"/>
    </source>
</evidence>
<keyword evidence="2" id="KW-1133">Transmembrane helix</keyword>
<dbReference type="EMBL" id="ML119287">
    <property type="protein sequence ID" value="RPB06547.1"/>
    <property type="molecule type" value="Genomic_DNA"/>
</dbReference>
<gene>
    <name evidence="3" type="ORF">P167DRAFT_107971</name>
</gene>
<dbReference type="InParanoid" id="A0A3N4K7M2"/>
<feature type="transmembrane region" description="Helical" evidence="2">
    <location>
        <begin position="20"/>
        <end position="41"/>
    </location>
</feature>
<keyword evidence="2" id="KW-0472">Membrane</keyword>